<feature type="chain" id="PRO_5043414568" description="DUF4397 domain-containing protein" evidence="1">
    <location>
        <begin position="25"/>
        <end position="165"/>
    </location>
</feature>
<organism evidence="2">
    <name type="scientific">Polynucleobacter sp. UK-FUSCHL-C3</name>
    <dbReference type="NCBI Taxonomy" id="2955208"/>
    <lineage>
        <taxon>Bacteria</taxon>
        <taxon>Pseudomonadati</taxon>
        <taxon>Pseudomonadota</taxon>
        <taxon>Betaproteobacteria</taxon>
        <taxon>Burkholderiales</taxon>
        <taxon>Burkholderiaceae</taxon>
        <taxon>Polynucleobacter</taxon>
    </lineage>
</organism>
<dbReference type="RefSeq" id="WP_353438792.1">
    <property type="nucleotide sequence ID" value="NZ_CP099959.1"/>
</dbReference>
<keyword evidence="1" id="KW-0732">Signal</keyword>
<proteinExistence type="predicted"/>
<evidence type="ECO:0000256" key="1">
    <source>
        <dbReference type="SAM" id="SignalP"/>
    </source>
</evidence>
<sequence>MTIKKTYWALISTLAFGFMPLAWAQQNTTSSPLETNSSVESSVNPSKLVRVNIEFSAFANSIALGGTTILVDQNPVCKSQIASDICSFQITPGKHEITLNTHTDTGTFTEKYDFELGKIYTFDVVTDVGNSVLNMFIPFGAAIFSKKGSDAQIKLNLVSTKQEGG</sequence>
<name>A0AAU8A3C2_9BURK</name>
<dbReference type="EMBL" id="CP099959">
    <property type="protein sequence ID" value="XCC57709.1"/>
    <property type="molecule type" value="Genomic_DNA"/>
</dbReference>
<gene>
    <name evidence="2" type="ORF">NKE59_09560</name>
</gene>
<evidence type="ECO:0008006" key="3">
    <source>
        <dbReference type="Google" id="ProtNLM"/>
    </source>
</evidence>
<protein>
    <recommendedName>
        <fullName evidence="3">DUF4397 domain-containing protein</fullName>
    </recommendedName>
</protein>
<reference evidence="2" key="1">
    <citation type="submission" date="2022-06" db="EMBL/GenBank/DDBJ databases">
        <title>New Polynucleobacter species.</title>
        <authorList>
            <person name="Hahn M.W."/>
        </authorList>
    </citation>
    <scope>NUCLEOTIDE SEQUENCE</scope>
    <source>
        <strain evidence="2">UK-FUSCHL-C3</strain>
    </source>
</reference>
<evidence type="ECO:0000313" key="2">
    <source>
        <dbReference type="EMBL" id="XCC57709.1"/>
    </source>
</evidence>
<feature type="signal peptide" evidence="1">
    <location>
        <begin position="1"/>
        <end position="24"/>
    </location>
</feature>
<dbReference type="AlphaFoldDB" id="A0AAU8A3C2"/>
<accession>A0AAU8A3C2</accession>